<name>A0A0F9N1E9_9ZZZZ</name>
<evidence type="ECO:0000313" key="2">
    <source>
        <dbReference type="EMBL" id="KKM75302.1"/>
    </source>
</evidence>
<keyword evidence="1" id="KW-0472">Membrane</keyword>
<feature type="transmembrane region" description="Helical" evidence="1">
    <location>
        <begin position="9"/>
        <end position="30"/>
    </location>
</feature>
<proteinExistence type="predicted"/>
<keyword evidence="1" id="KW-1133">Transmembrane helix</keyword>
<dbReference type="AlphaFoldDB" id="A0A0F9N1E9"/>
<dbReference type="EMBL" id="LAZR01008999">
    <property type="protein sequence ID" value="KKM75302.1"/>
    <property type="molecule type" value="Genomic_DNA"/>
</dbReference>
<gene>
    <name evidence="2" type="ORF">LCGC14_1391570</name>
</gene>
<organism evidence="2">
    <name type="scientific">marine sediment metagenome</name>
    <dbReference type="NCBI Taxonomy" id="412755"/>
    <lineage>
        <taxon>unclassified sequences</taxon>
        <taxon>metagenomes</taxon>
        <taxon>ecological metagenomes</taxon>
    </lineage>
</organism>
<keyword evidence="1" id="KW-0812">Transmembrane</keyword>
<comment type="caution">
    <text evidence="2">The sequence shown here is derived from an EMBL/GenBank/DDBJ whole genome shotgun (WGS) entry which is preliminary data.</text>
</comment>
<sequence length="84" mass="9323">MGISGKDKLYLLLLFIFGLIATSFGLWFSPLGKDPAAWIAFLLLYFITSGFIGLVAITLLAWANVSKDIDMLERLGRRNNEAVN</sequence>
<evidence type="ECO:0000256" key="1">
    <source>
        <dbReference type="SAM" id="Phobius"/>
    </source>
</evidence>
<protein>
    <submittedName>
        <fullName evidence="2">Uncharacterized protein</fullName>
    </submittedName>
</protein>
<reference evidence="2" key="1">
    <citation type="journal article" date="2015" name="Nature">
        <title>Complex archaea that bridge the gap between prokaryotes and eukaryotes.</title>
        <authorList>
            <person name="Spang A."/>
            <person name="Saw J.H."/>
            <person name="Jorgensen S.L."/>
            <person name="Zaremba-Niedzwiedzka K."/>
            <person name="Martijn J."/>
            <person name="Lind A.E."/>
            <person name="van Eijk R."/>
            <person name="Schleper C."/>
            <person name="Guy L."/>
            <person name="Ettema T.J."/>
        </authorList>
    </citation>
    <scope>NUCLEOTIDE SEQUENCE</scope>
</reference>
<feature type="transmembrane region" description="Helical" evidence="1">
    <location>
        <begin position="36"/>
        <end position="62"/>
    </location>
</feature>
<accession>A0A0F9N1E9</accession>